<accession>A0A8S1VZV7</accession>
<organism evidence="1 2">
    <name type="scientific">Paramecium octaurelia</name>
    <dbReference type="NCBI Taxonomy" id="43137"/>
    <lineage>
        <taxon>Eukaryota</taxon>
        <taxon>Sar</taxon>
        <taxon>Alveolata</taxon>
        <taxon>Ciliophora</taxon>
        <taxon>Intramacronucleata</taxon>
        <taxon>Oligohymenophorea</taxon>
        <taxon>Peniculida</taxon>
        <taxon>Parameciidae</taxon>
        <taxon>Paramecium</taxon>
    </lineage>
</organism>
<dbReference type="EMBL" id="CAJJDP010000075">
    <property type="protein sequence ID" value="CAD8181339.1"/>
    <property type="molecule type" value="Genomic_DNA"/>
</dbReference>
<gene>
    <name evidence="1" type="ORF">POCTA_138.1.T0760264</name>
</gene>
<protein>
    <submittedName>
        <fullName evidence="1">Uncharacterized protein</fullName>
    </submittedName>
</protein>
<sequence>MQTSGDFFLQQLSEGNLIFKIYQRSSSIPQGKHIKIPLYSQQYNFKRNKQFTIINKLLNNSTQKQQKKSKPLLRNQL</sequence>
<name>A0A8S1VZV7_PAROT</name>
<evidence type="ECO:0000313" key="2">
    <source>
        <dbReference type="Proteomes" id="UP000683925"/>
    </source>
</evidence>
<comment type="caution">
    <text evidence="1">The sequence shown here is derived from an EMBL/GenBank/DDBJ whole genome shotgun (WGS) entry which is preliminary data.</text>
</comment>
<evidence type="ECO:0000313" key="1">
    <source>
        <dbReference type="EMBL" id="CAD8181339.1"/>
    </source>
</evidence>
<reference evidence="1" key="1">
    <citation type="submission" date="2021-01" db="EMBL/GenBank/DDBJ databases">
        <authorList>
            <consortium name="Genoscope - CEA"/>
            <person name="William W."/>
        </authorList>
    </citation>
    <scope>NUCLEOTIDE SEQUENCE</scope>
</reference>
<dbReference type="Proteomes" id="UP000683925">
    <property type="component" value="Unassembled WGS sequence"/>
</dbReference>
<dbReference type="AlphaFoldDB" id="A0A8S1VZV7"/>
<keyword evidence="2" id="KW-1185">Reference proteome</keyword>
<proteinExistence type="predicted"/>